<dbReference type="Gene3D" id="2.30.60.10">
    <property type="entry name" value="Cyanovirin-N"/>
    <property type="match status" value="1"/>
</dbReference>
<dbReference type="Pfam" id="PF08881">
    <property type="entry name" value="CVNH"/>
    <property type="match status" value="1"/>
</dbReference>
<dbReference type="Gene3D" id="3.10.350.10">
    <property type="entry name" value="LysM domain"/>
    <property type="match status" value="1"/>
</dbReference>
<organism evidence="4">
    <name type="scientific">Grosmannia clavigera (strain kw1407 / UAMH 11150)</name>
    <name type="common">Blue stain fungus</name>
    <name type="synonym">Graphiocladiella clavigera</name>
    <dbReference type="NCBI Taxonomy" id="655863"/>
    <lineage>
        <taxon>Eukaryota</taxon>
        <taxon>Fungi</taxon>
        <taxon>Dikarya</taxon>
        <taxon>Ascomycota</taxon>
        <taxon>Pezizomycotina</taxon>
        <taxon>Sordariomycetes</taxon>
        <taxon>Sordariomycetidae</taxon>
        <taxon>Ophiostomatales</taxon>
        <taxon>Ophiostomataceae</taxon>
        <taxon>Leptographium</taxon>
    </lineage>
</organism>
<dbReference type="InterPro" id="IPR036673">
    <property type="entry name" value="Cyanovirin-N_sf"/>
</dbReference>
<keyword evidence="4" id="KW-1185">Reference proteome</keyword>
<gene>
    <name evidence="3" type="ORF">CMQ_6839</name>
</gene>
<feature type="region of interest" description="Disordered" evidence="1">
    <location>
        <begin position="101"/>
        <end position="160"/>
    </location>
</feature>
<evidence type="ECO:0000259" key="2">
    <source>
        <dbReference type="PROSITE" id="PS51782"/>
    </source>
</evidence>
<dbReference type="InParanoid" id="F0X7A5"/>
<evidence type="ECO:0000256" key="1">
    <source>
        <dbReference type="SAM" id="MobiDB-lite"/>
    </source>
</evidence>
<protein>
    <submittedName>
        <fullName evidence="3">Glutamine-serine-proline rich</fullName>
    </submittedName>
</protein>
<feature type="compositionally biased region" description="Basic and acidic residues" evidence="1">
    <location>
        <begin position="101"/>
        <end position="142"/>
    </location>
</feature>
<dbReference type="PROSITE" id="PS51782">
    <property type="entry name" value="LYSM"/>
    <property type="match status" value="1"/>
</dbReference>
<dbReference type="CDD" id="cd00118">
    <property type="entry name" value="LysM"/>
    <property type="match status" value="1"/>
</dbReference>
<feature type="region of interest" description="Disordered" evidence="1">
    <location>
        <begin position="1"/>
        <end position="53"/>
    </location>
</feature>
<dbReference type="eggNOG" id="ENOG502S756">
    <property type="taxonomic scope" value="Eukaryota"/>
</dbReference>
<feature type="compositionally biased region" description="Basic and acidic residues" evidence="1">
    <location>
        <begin position="1"/>
        <end position="12"/>
    </location>
</feature>
<dbReference type="PANTHER" id="PTHR37014">
    <property type="entry name" value="EXPRESSION LETHALITY PROTEIN HEL10, PUTATIVE (AFU_ORTHOLOGUE AFUA_1G06580)-RELATED"/>
    <property type="match status" value="1"/>
</dbReference>
<feature type="domain" description="LysM" evidence="2">
    <location>
        <begin position="226"/>
        <end position="270"/>
    </location>
</feature>
<dbReference type="HOGENOM" id="CLU_060567_0_0_1"/>
<dbReference type="RefSeq" id="XP_014176000.1">
    <property type="nucleotide sequence ID" value="XM_014320525.1"/>
</dbReference>
<dbReference type="SMART" id="SM00257">
    <property type="entry name" value="LysM"/>
    <property type="match status" value="1"/>
</dbReference>
<dbReference type="OrthoDB" id="2107166at2759"/>
<proteinExistence type="predicted"/>
<reference evidence="3 4" key="1">
    <citation type="journal article" date="2011" name="Proc. Natl. Acad. Sci. U.S.A.">
        <title>Genome and transcriptome analyses of the mountain pine beetle-fungal symbiont Grosmannia clavigera, a lodgepole pine pathogen.</title>
        <authorList>
            <person name="DiGuistini S."/>
            <person name="Wang Y."/>
            <person name="Liao N.Y."/>
            <person name="Taylor G."/>
            <person name="Tanguay P."/>
            <person name="Feau N."/>
            <person name="Henrissat B."/>
            <person name="Chan S.K."/>
            <person name="Hesse-Orce U."/>
            <person name="Alamouti S.M."/>
            <person name="Tsui C.K.M."/>
            <person name="Docking R.T."/>
            <person name="Levasseur A."/>
            <person name="Haridas S."/>
            <person name="Robertson G."/>
            <person name="Birol I."/>
            <person name="Holt R.A."/>
            <person name="Marra M.A."/>
            <person name="Hamelin R.C."/>
            <person name="Hirst M."/>
            <person name="Jones S.J.M."/>
            <person name="Bohlmann J."/>
            <person name="Breuil C."/>
        </authorList>
    </citation>
    <scope>NUCLEOTIDE SEQUENCE [LARGE SCALE GENOMIC DNA]</scope>
    <source>
        <strain evidence="4">kw1407 / UAMH 11150</strain>
    </source>
</reference>
<feature type="compositionally biased region" description="Basic and acidic residues" evidence="1">
    <location>
        <begin position="37"/>
        <end position="48"/>
    </location>
</feature>
<dbReference type="PANTHER" id="PTHR37014:SF1">
    <property type="entry name" value="EXPRESSION LETHALITY PROTEIN HEL10, PUTATIVE (AFU_ORTHOLOGUE AFUA_1G06580)-RELATED"/>
    <property type="match status" value="1"/>
</dbReference>
<dbReference type="InterPro" id="IPR036779">
    <property type="entry name" value="LysM_dom_sf"/>
</dbReference>
<name>F0X7A5_GROCL</name>
<dbReference type="SUPFAM" id="SSF51322">
    <property type="entry name" value="Cyanovirin-N"/>
    <property type="match status" value="1"/>
</dbReference>
<evidence type="ECO:0000313" key="3">
    <source>
        <dbReference type="EMBL" id="EFX06518.1"/>
    </source>
</evidence>
<dbReference type="InterPro" id="IPR008816">
    <property type="entry name" value="Gly_zipper_2TM_dom"/>
</dbReference>
<dbReference type="InterPro" id="IPR018392">
    <property type="entry name" value="LysM"/>
</dbReference>
<dbReference type="Proteomes" id="UP000007796">
    <property type="component" value="Unassembled WGS sequence"/>
</dbReference>
<dbReference type="AlphaFoldDB" id="F0X7A5"/>
<accession>F0X7A5</accession>
<dbReference type="Pfam" id="PF05433">
    <property type="entry name" value="Rick_17kDa_Anti"/>
    <property type="match status" value="1"/>
</dbReference>
<sequence length="328" mass="35888">MEDNRYGYDRPGGEANSYYSDGQQGREGYGSNQYGNDRNEREEHEGGGDRGIMGALVGGAAGAYGGHELGGRMAGHSKTGTVLGAVMGAFAGSKAEGAIDDWRDDRKENEMREDMREDDERRREEAERRREEDERRREDYNHENQGYNRPTDYGSNSRSIGGGGFAGNFSSSSQGARLEPYGDYNLTVECRTPEGSFRVSTISLNRYIGNSNGSFCWSAGGGGGETTMVVQQGEYLREIAARFNCSYEDIARINNIDNPDMIYPGQVLRLPGGGGGGGNFGASAQNVRLVDDGRRLEGELRRSDGGWDVSSIILDERIANDNGNLRFI</sequence>
<evidence type="ECO:0000313" key="4">
    <source>
        <dbReference type="Proteomes" id="UP000007796"/>
    </source>
</evidence>
<dbReference type="SUPFAM" id="SSF54106">
    <property type="entry name" value="LysM domain"/>
    <property type="match status" value="1"/>
</dbReference>
<dbReference type="GeneID" id="25980316"/>
<dbReference type="EMBL" id="GL629729">
    <property type="protein sequence ID" value="EFX06518.1"/>
    <property type="molecule type" value="Genomic_DNA"/>
</dbReference>
<dbReference type="InterPro" id="IPR011058">
    <property type="entry name" value="Cyanovirin-N"/>
</dbReference>
<dbReference type="GO" id="GO:0019867">
    <property type="term" value="C:outer membrane"/>
    <property type="evidence" value="ECO:0007669"/>
    <property type="project" value="InterPro"/>
</dbReference>
<dbReference type="SMART" id="SM01111">
    <property type="entry name" value="CVNH"/>
    <property type="match status" value="1"/>
</dbReference>
<dbReference type="Pfam" id="PF01476">
    <property type="entry name" value="LysM"/>
    <property type="match status" value="1"/>
</dbReference>